<dbReference type="Proteomes" id="UP000199537">
    <property type="component" value="Unassembled WGS sequence"/>
</dbReference>
<evidence type="ECO:0000256" key="2">
    <source>
        <dbReference type="ARBA" id="ARBA00022617"/>
    </source>
</evidence>
<organism evidence="6 7">
    <name type="scientific">Thermoflavifilum thermophilum</name>
    <dbReference type="NCBI Taxonomy" id="1393122"/>
    <lineage>
        <taxon>Bacteria</taxon>
        <taxon>Pseudomonadati</taxon>
        <taxon>Bacteroidota</taxon>
        <taxon>Chitinophagia</taxon>
        <taxon>Chitinophagales</taxon>
        <taxon>Chitinophagaceae</taxon>
        <taxon>Thermoflavifilum</taxon>
    </lineage>
</organism>
<dbReference type="EMBL" id="FPCJ01000001">
    <property type="protein sequence ID" value="SFV30526.1"/>
    <property type="molecule type" value="Genomic_DNA"/>
</dbReference>
<name>A0A1I7N7H6_9BACT</name>
<evidence type="ECO:0000256" key="1">
    <source>
        <dbReference type="ARBA" id="ARBA00022448"/>
    </source>
</evidence>
<dbReference type="RefSeq" id="WP_092458086.1">
    <property type="nucleotide sequence ID" value="NZ_FPCJ01000001.1"/>
</dbReference>
<dbReference type="GO" id="GO:0019825">
    <property type="term" value="F:oxygen binding"/>
    <property type="evidence" value="ECO:0007669"/>
    <property type="project" value="InterPro"/>
</dbReference>
<keyword evidence="7" id="KW-1185">Reference proteome</keyword>
<keyword evidence="2 5" id="KW-0349">Heme</keyword>
<evidence type="ECO:0000313" key="7">
    <source>
        <dbReference type="Proteomes" id="UP000199537"/>
    </source>
</evidence>
<evidence type="ECO:0000256" key="3">
    <source>
        <dbReference type="ARBA" id="ARBA00022723"/>
    </source>
</evidence>
<sequence>MKKAITSRADVEELVNRFYDRVKADELIGPIFNEIARVNWNKHLPIMYDFWSSILLDEDVYHRNAMIPHLQLNKRFPLQEEHFQRWLQLFDETVNTYFEGEKAALAKFRAHSIAGVMQTKLGLLKQIQTSQHKHENP</sequence>
<gene>
    <name evidence="6" type="ORF">SAMN05660895_0817</name>
</gene>
<reference evidence="7" key="1">
    <citation type="submission" date="2016-10" db="EMBL/GenBank/DDBJ databases">
        <authorList>
            <person name="Varghese N."/>
            <person name="Submissions S."/>
        </authorList>
    </citation>
    <scope>NUCLEOTIDE SEQUENCE [LARGE SCALE GENOMIC DNA]</scope>
    <source>
        <strain evidence="7">DSM 14807</strain>
    </source>
</reference>
<dbReference type="STRING" id="1393122.SAMN05660895_0817"/>
<accession>A0A1I7N7H6</accession>
<dbReference type="GO" id="GO:0046872">
    <property type="term" value="F:metal ion binding"/>
    <property type="evidence" value="ECO:0007669"/>
    <property type="project" value="UniProtKB-KW"/>
</dbReference>
<dbReference type="SUPFAM" id="SSF46458">
    <property type="entry name" value="Globin-like"/>
    <property type="match status" value="1"/>
</dbReference>
<evidence type="ECO:0000313" key="6">
    <source>
        <dbReference type="EMBL" id="SFV30526.1"/>
    </source>
</evidence>
<proteinExistence type="predicted"/>
<dbReference type="InterPro" id="IPR012292">
    <property type="entry name" value="Globin/Proto"/>
</dbReference>
<evidence type="ECO:0000256" key="5">
    <source>
        <dbReference type="PIRSR" id="PIRSR601486-1"/>
    </source>
</evidence>
<dbReference type="OrthoDB" id="25954at2"/>
<feature type="binding site" description="distal binding residue" evidence="5">
    <location>
        <position position="69"/>
    </location>
    <ligand>
        <name>heme</name>
        <dbReference type="ChEBI" id="CHEBI:30413"/>
    </ligand>
    <ligandPart>
        <name>Fe</name>
        <dbReference type="ChEBI" id="CHEBI:18248"/>
    </ligandPart>
</feature>
<dbReference type="Gene3D" id="1.10.490.10">
    <property type="entry name" value="Globins"/>
    <property type="match status" value="1"/>
</dbReference>
<keyword evidence="4 5" id="KW-0408">Iron</keyword>
<evidence type="ECO:0000256" key="4">
    <source>
        <dbReference type="ARBA" id="ARBA00023004"/>
    </source>
</evidence>
<protein>
    <submittedName>
        <fullName evidence="6">Hemoglobin</fullName>
    </submittedName>
</protein>
<dbReference type="InterPro" id="IPR001486">
    <property type="entry name" value="Hemoglobin_trunc"/>
</dbReference>
<keyword evidence="3 5" id="KW-0479">Metal-binding</keyword>
<dbReference type="CDD" id="cd08916">
    <property type="entry name" value="TrHb3_P"/>
    <property type="match status" value="1"/>
</dbReference>
<keyword evidence="1" id="KW-0813">Transport</keyword>
<dbReference type="Pfam" id="PF01152">
    <property type="entry name" value="Bac_globin"/>
    <property type="match status" value="1"/>
</dbReference>
<dbReference type="InterPro" id="IPR009050">
    <property type="entry name" value="Globin-like_sf"/>
</dbReference>
<dbReference type="AlphaFoldDB" id="A0A1I7N7H6"/>
<dbReference type="GO" id="GO:0020037">
    <property type="term" value="F:heme binding"/>
    <property type="evidence" value="ECO:0007669"/>
    <property type="project" value="InterPro"/>
</dbReference>